<comment type="catalytic activity">
    <reaction evidence="1">
        <text>ATP + protein L-histidine = ADP + protein N-phospho-L-histidine.</text>
        <dbReference type="EC" id="2.7.13.3"/>
    </reaction>
</comment>
<dbReference type="Gene3D" id="3.30.565.10">
    <property type="entry name" value="Histidine kinase-like ATPase, C-terminal domain"/>
    <property type="match status" value="1"/>
</dbReference>
<dbReference type="InterPro" id="IPR005467">
    <property type="entry name" value="His_kinase_dom"/>
</dbReference>
<dbReference type="InterPro" id="IPR003594">
    <property type="entry name" value="HATPase_dom"/>
</dbReference>
<dbReference type="GO" id="GO:0016301">
    <property type="term" value="F:kinase activity"/>
    <property type="evidence" value="ECO:0007669"/>
    <property type="project" value="UniProtKB-KW"/>
</dbReference>
<dbReference type="PANTHER" id="PTHR24421">
    <property type="entry name" value="NITRATE/NITRITE SENSOR PROTEIN NARX-RELATED"/>
    <property type="match status" value="1"/>
</dbReference>
<organism evidence="10 11">
    <name type="scientific">Alicyclobacillus fastidiosus</name>
    <dbReference type="NCBI Taxonomy" id="392011"/>
    <lineage>
        <taxon>Bacteria</taxon>
        <taxon>Bacillati</taxon>
        <taxon>Bacillota</taxon>
        <taxon>Bacilli</taxon>
        <taxon>Bacillales</taxon>
        <taxon>Alicyclobacillaceae</taxon>
        <taxon>Alicyclobacillus</taxon>
    </lineage>
</organism>
<reference evidence="10 11" key="1">
    <citation type="journal article" date="2024" name="Int. J. Mol. Sci.">
        <title>Exploration of Alicyclobacillus spp. Genome in Search of Antibiotic Resistance.</title>
        <authorList>
            <person name="Bucka-Kolendo J."/>
            <person name="Kiousi D.E."/>
            <person name="Dekowska A."/>
            <person name="Mikolajczuk-Szczyrba A."/>
            <person name="Karadedos D.M."/>
            <person name="Michael P."/>
            <person name="Galanis A."/>
            <person name="Sokolowska B."/>
        </authorList>
    </citation>
    <scope>NUCLEOTIDE SEQUENCE [LARGE SCALE GENOMIC DNA]</scope>
    <source>
        <strain evidence="10 11">KKP 3000</strain>
    </source>
</reference>
<dbReference type="Pfam" id="PF02518">
    <property type="entry name" value="HATPase_c"/>
    <property type="match status" value="1"/>
</dbReference>
<evidence type="ECO:0000259" key="9">
    <source>
        <dbReference type="PROSITE" id="PS50109"/>
    </source>
</evidence>
<dbReference type="EC" id="2.7.13.3" evidence="2"/>
<evidence type="ECO:0000313" key="10">
    <source>
        <dbReference type="EMBL" id="MFB5192072.1"/>
    </source>
</evidence>
<evidence type="ECO:0000256" key="8">
    <source>
        <dbReference type="ARBA" id="ARBA00023012"/>
    </source>
</evidence>
<protein>
    <recommendedName>
        <fullName evidence="2">histidine kinase</fullName>
        <ecNumber evidence="2">2.7.13.3</ecNumber>
    </recommendedName>
</protein>
<evidence type="ECO:0000256" key="7">
    <source>
        <dbReference type="ARBA" id="ARBA00022840"/>
    </source>
</evidence>
<dbReference type="SMART" id="SM00387">
    <property type="entry name" value="HATPase_c"/>
    <property type="match status" value="1"/>
</dbReference>
<evidence type="ECO:0000256" key="5">
    <source>
        <dbReference type="ARBA" id="ARBA00022741"/>
    </source>
</evidence>
<evidence type="ECO:0000256" key="4">
    <source>
        <dbReference type="ARBA" id="ARBA00022679"/>
    </source>
</evidence>
<dbReference type="InterPro" id="IPR050482">
    <property type="entry name" value="Sensor_HK_TwoCompSys"/>
</dbReference>
<keyword evidence="7" id="KW-0067">ATP-binding</keyword>
<keyword evidence="3" id="KW-0597">Phosphoprotein</keyword>
<dbReference type="InterPro" id="IPR011712">
    <property type="entry name" value="Sig_transdc_His_kin_sub3_dim/P"/>
</dbReference>
<dbReference type="CDD" id="cd16917">
    <property type="entry name" value="HATPase_UhpB-NarQ-NarX-like"/>
    <property type="match status" value="1"/>
</dbReference>
<keyword evidence="4" id="KW-0808">Transferase</keyword>
<comment type="caution">
    <text evidence="10">The sequence shown here is derived from an EMBL/GenBank/DDBJ whole genome shotgun (WGS) entry which is preliminary data.</text>
</comment>
<evidence type="ECO:0000256" key="3">
    <source>
        <dbReference type="ARBA" id="ARBA00022553"/>
    </source>
</evidence>
<keyword evidence="8" id="KW-0902">Two-component regulatory system</keyword>
<evidence type="ECO:0000256" key="2">
    <source>
        <dbReference type="ARBA" id="ARBA00012438"/>
    </source>
</evidence>
<keyword evidence="5" id="KW-0547">Nucleotide-binding</keyword>
<dbReference type="InterPro" id="IPR036890">
    <property type="entry name" value="HATPase_C_sf"/>
</dbReference>
<dbReference type="Proteomes" id="UP001579974">
    <property type="component" value="Unassembled WGS sequence"/>
</dbReference>
<dbReference type="PROSITE" id="PS50109">
    <property type="entry name" value="HIS_KIN"/>
    <property type="match status" value="1"/>
</dbReference>
<name>A0ABV5AIM0_9BACL</name>
<dbReference type="Pfam" id="PF07730">
    <property type="entry name" value="HisKA_3"/>
    <property type="match status" value="1"/>
</dbReference>
<accession>A0ABV5AIM0</accession>
<feature type="domain" description="Histidine kinase" evidence="9">
    <location>
        <begin position="28"/>
        <end position="219"/>
    </location>
</feature>
<dbReference type="EMBL" id="JBDXSU010000016">
    <property type="protein sequence ID" value="MFB5192072.1"/>
    <property type="molecule type" value="Genomic_DNA"/>
</dbReference>
<gene>
    <name evidence="10" type="ORF">KKP3000_000865</name>
</gene>
<dbReference type="Gene3D" id="1.20.5.1930">
    <property type="match status" value="1"/>
</dbReference>
<evidence type="ECO:0000313" key="11">
    <source>
        <dbReference type="Proteomes" id="UP001579974"/>
    </source>
</evidence>
<proteinExistence type="predicted"/>
<sequence>MTGKLPIYDPIDHAIRLVEEERRRIARDLHDGPAQALTNLSMRLNLIQRLLISRPELANQEIDKVNHGILQAVNEIRRLIYDLRPMAVDEVGVIAATRELCQRFAREWNCRIQVESDDAAYLRLSPAKQVIVYRMVTEMLHNVHKHADANQIQVKFVNANDTWRISVSDNGIGFHPGDVPSGRYGLIGLRERAELLGGTLEVDSTMGHGTTVTVNIPQA</sequence>
<dbReference type="SUPFAM" id="SSF55874">
    <property type="entry name" value="ATPase domain of HSP90 chaperone/DNA topoisomerase II/histidine kinase"/>
    <property type="match status" value="1"/>
</dbReference>
<evidence type="ECO:0000256" key="1">
    <source>
        <dbReference type="ARBA" id="ARBA00000085"/>
    </source>
</evidence>
<keyword evidence="11" id="KW-1185">Reference proteome</keyword>
<dbReference type="PANTHER" id="PTHR24421:SF10">
    <property type="entry name" value="NITRATE_NITRITE SENSOR PROTEIN NARQ"/>
    <property type="match status" value="1"/>
</dbReference>
<keyword evidence="6 10" id="KW-0418">Kinase</keyword>
<evidence type="ECO:0000256" key="6">
    <source>
        <dbReference type="ARBA" id="ARBA00022777"/>
    </source>
</evidence>
<dbReference type="RefSeq" id="WP_275476084.1">
    <property type="nucleotide sequence ID" value="NZ_CP162940.1"/>
</dbReference>